<proteinExistence type="predicted"/>
<sequence length="250" mass="28377">MNDSQKRKKSPRVPSIALDDAIERVMRVYEKERLHAAPIEVIAQDLGYKSANNGAALGVIASLRYYGLLERPQEGKLSVAKEVETYKFSPSENMRNDLLIKWLKTPAIFLELLEKYEKSLPSDAALKYDLIQLGFIPTGADSVIQVFKKSIEYAKFFEQPTLAENANEINKFEKSEIKNTEEVNEEPLPKSGYSVPKVDNYNDLSNDRIPVRLSGGRRAWLEIPTPLYSADKLRLKAQIDLLLTDDEVEN</sequence>
<reference evidence="1 2" key="1">
    <citation type="journal article" date="2013" name="Genome Announc.">
        <title>Draft Genome Sequence of the Methanotrophic Gammaproteobacterium Methyloglobulus morosus DSM 22980 Strain KoM1.</title>
        <authorList>
            <person name="Poehlein A."/>
            <person name="Deutzmann J.S."/>
            <person name="Daniel R."/>
            <person name="Simeonova D.D."/>
        </authorList>
    </citation>
    <scope>NUCLEOTIDE SEQUENCE [LARGE SCALE GENOMIC DNA]</scope>
    <source>
        <strain evidence="1 2">KoM1</strain>
    </source>
</reference>
<name>V5BVG1_9GAMM</name>
<keyword evidence="2" id="KW-1185">Reference proteome</keyword>
<dbReference type="OrthoDB" id="7059884at2"/>
<gene>
    <name evidence="1" type="ORF">MGMO_86c00190</name>
</gene>
<protein>
    <submittedName>
        <fullName evidence="1">Uncharacterized protein</fullName>
    </submittedName>
</protein>
<dbReference type="eggNOG" id="ENOG5033V75">
    <property type="taxonomic scope" value="Bacteria"/>
</dbReference>
<dbReference type="RefSeq" id="WP_023495096.1">
    <property type="nucleotide sequence ID" value="NZ_AYLO01000083.1"/>
</dbReference>
<dbReference type="Proteomes" id="UP000017842">
    <property type="component" value="Unassembled WGS sequence"/>
</dbReference>
<dbReference type="STRING" id="1116472.MGMO_86c00190"/>
<organism evidence="1 2">
    <name type="scientific">Methyloglobulus morosus KoM1</name>
    <dbReference type="NCBI Taxonomy" id="1116472"/>
    <lineage>
        <taxon>Bacteria</taxon>
        <taxon>Pseudomonadati</taxon>
        <taxon>Pseudomonadota</taxon>
        <taxon>Gammaproteobacteria</taxon>
        <taxon>Methylococcales</taxon>
        <taxon>Methylococcaceae</taxon>
        <taxon>Methyloglobulus</taxon>
    </lineage>
</organism>
<evidence type="ECO:0000313" key="1">
    <source>
        <dbReference type="EMBL" id="ESS71859.1"/>
    </source>
</evidence>
<dbReference type="AlphaFoldDB" id="V5BVG1"/>
<comment type="caution">
    <text evidence="1">The sequence shown here is derived from an EMBL/GenBank/DDBJ whole genome shotgun (WGS) entry which is preliminary data.</text>
</comment>
<dbReference type="EMBL" id="AYLO01000083">
    <property type="protein sequence ID" value="ESS71859.1"/>
    <property type="molecule type" value="Genomic_DNA"/>
</dbReference>
<accession>V5BVG1</accession>
<evidence type="ECO:0000313" key="2">
    <source>
        <dbReference type="Proteomes" id="UP000017842"/>
    </source>
</evidence>